<dbReference type="PANTHER" id="PTHR42899">
    <property type="entry name" value="SPERMATOGENESIS-ASSOCIATED PROTEIN 20"/>
    <property type="match status" value="1"/>
</dbReference>
<dbReference type="GO" id="GO:0016301">
    <property type="term" value="F:kinase activity"/>
    <property type="evidence" value="ECO:0007669"/>
    <property type="project" value="UniProtKB-KW"/>
</dbReference>
<dbReference type="GO" id="GO:0005975">
    <property type="term" value="P:carbohydrate metabolic process"/>
    <property type="evidence" value="ECO:0007669"/>
    <property type="project" value="InterPro"/>
</dbReference>
<dbReference type="Gene3D" id="3.40.30.10">
    <property type="entry name" value="Glutaredoxin"/>
    <property type="match status" value="1"/>
</dbReference>
<dbReference type="PANTHER" id="PTHR42899:SF1">
    <property type="entry name" value="SPERMATOGENESIS-ASSOCIATED PROTEIN 20"/>
    <property type="match status" value="1"/>
</dbReference>
<dbReference type="Proteomes" id="UP000053099">
    <property type="component" value="Unassembled WGS sequence"/>
</dbReference>
<dbReference type="PATRIC" id="fig|37636.3.peg.2664"/>
<accession>A0A0N0IR75</accession>
<gene>
    <name evidence="2" type="ORF">AN926_04530</name>
</gene>
<protein>
    <submittedName>
        <fullName evidence="2">Thymidylate kinase</fullName>
    </submittedName>
</protein>
<organism evidence="2 3">
    <name type="scientific">Thermus scotoductus</name>
    <dbReference type="NCBI Taxonomy" id="37636"/>
    <lineage>
        <taxon>Bacteria</taxon>
        <taxon>Thermotogati</taxon>
        <taxon>Deinococcota</taxon>
        <taxon>Deinococci</taxon>
        <taxon>Thermales</taxon>
        <taxon>Thermaceae</taxon>
        <taxon>Thermus</taxon>
    </lineage>
</organism>
<evidence type="ECO:0000313" key="3">
    <source>
        <dbReference type="Proteomes" id="UP000053099"/>
    </source>
</evidence>
<dbReference type="Pfam" id="PF03190">
    <property type="entry name" value="Thioredox_DsbH"/>
    <property type="match status" value="1"/>
</dbReference>
<keyword evidence="2" id="KW-0418">Kinase</keyword>
<feature type="domain" description="Spermatogenesis-associated protein 20-like TRX" evidence="1">
    <location>
        <begin position="3"/>
        <end position="163"/>
    </location>
</feature>
<dbReference type="SUPFAM" id="SSF48208">
    <property type="entry name" value="Six-hairpin glycosidases"/>
    <property type="match status" value="1"/>
</dbReference>
<dbReference type="AlphaFoldDB" id="A0A0N0IR75"/>
<dbReference type="InterPro" id="IPR024705">
    <property type="entry name" value="Ssp411"/>
</dbReference>
<dbReference type="Gene3D" id="1.50.10.10">
    <property type="match status" value="1"/>
</dbReference>
<reference evidence="2 3" key="1">
    <citation type="submission" date="2015-09" db="EMBL/GenBank/DDBJ databases">
        <title>Draft genome sequence of Thermus scotoductus strain K1 isolated from a geothermal spring in Nagorno-Karabakh, Armenia.</title>
        <authorList>
            <person name="Saghatelyan A."/>
            <person name="Poghosyan L."/>
            <person name="Panosyan H."/>
            <person name="Birkeland N.-K."/>
        </authorList>
    </citation>
    <scope>NUCLEOTIDE SEQUENCE [LARGE SCALE GENOMIC DNA]</scope>
    <source>
        <strain evidence="2 3">K1</strain>
    </source>
</reference>
<evidence type="ECO:0000259" key="1">
    <source>
        <dbReference type="Pfam" id="PF03190"/>
    </source>
</evidence>
<dbReference type="EMBL" id="LJJR01000008">
    <property type="protein sequence ID" value="KPD32387.1"/>
    <property type="molecule type" value="Genomic_DNA"/>
</dbReference>
<sequence>MANRLRGSRSPYLLQHAEDPVDWYPFGEEAFSAALQEDKPIFLSVGYSACHWCHVMHRESFKDPEVAGILNRHFIPVKVDREERPDVDAAYMQALISLTGQGGWPMSLFLTPEGKPFFGGTYFPKEDRGSLPSFRRVLLAVAQAWREEREAITREAERLSQALWRSLTPPPGPVPQDVEEKALSFLARSFDPEWGGLLPAPKFPQGNLLLYLLALAWRGKEEARGILHKTLRTMALGGVYDQVGGGFHRYAVDRFWYLPHFEKMLYDNALLARVYLGAYRVFADPLFLRVARETLDWLLSMQSPGQGGFYTALDAESEGEEGRYYTWTPDELRAALGEDYPLAHRYFALGKAPPLEGGESPGYVLTAWGEEEVKRELGEGFAAWREGLRARLLALRRRRTPPSLDDKVLADWSALAVRALAEAGRLLRDHRYLMAARRGAHFLVETMGKDGLVRHVWRAGALGEEAFLQDQSFTALALLELYTATGEWPYLEKAKSLAEATWEGFRGEGFEGPSTPPALNSLPLPAKEVEETTLPSGKSALAEAFWRLQAAFGGDYRRRAELLLEEGALWLERHPHALPGLLLVHRLLKEGTELALPTPTPILESVRELYLPLTQLVVGPADALPGLLGREPGRAYLCREGACRLPVEEVNSLVEEVRAVYGG</sequence>
<dbReference type="PIRSF" id="PIRSF006402">
    <property type="entry name" value="UCP006402_thioredoxin"/>
    <property type="match status" value="1"/>
</dbReference>
<dbReference type="CDD" id="cd02955">
    <property type="entry name" value="SSP411"/>
    <property type="match status" value="1"/>
</dbReference>
<name>A0A0N0IR75_THESC</name>
<keyword evidence="2" id="KW-0808">Transferase</keyword>
<dbReference type="InterPro" id="IPR036249">
    <property type="entry name" value="Thioredoxin-like_sf"/>
</dbReference>
<evidence type="ECO:0000313" key="2">
    <source>
        <dbReference type="EMBL" id="KPD32387.1"/>
    </source>
</evidence>
<dbReference type="InterPro" id="IPR004879">
    <property type="entry name" value="Ssp411-like_TRX"/>
</dbReference>
<comment type="caution">
    <text evidence="2">The sequence shown here is derived from an EMBL/GenBank/DDBJ whole genome shotgun (WGS) entry which is preliminary data.</text>
</comment>
<proteinExistence type="predicted"/>
<dbReference type="InterPro" id="IPR008928">
    <property type="entry name" value="6-hairpin_glycosidase_sf"/>
</dbReference>
<dbReference type="SUPFAM" id="SSF52833">
    <property type="entry name" value="Thioredoxin-like"/>
    <property type="match status" value="1"/>
</dbReference>
<dbReference type="InterPro" id="IPR012341">
    <property type="entry name" value="6hp_glycosidase-like_sf"/>
</dbReference>